<dbReference type="OrthoDB" id="276072at2759"/>
<protein>
    <submittedName>
        <fullName evidence="1">Uncharacterized protein</fullName>
    </submittedName>
</protein>
<comment type="caution">
    <text evidence="1">The sequence shown here is derived from an EMBL/GenBank/DDBJ whole genome shotgun (WGS) entry which is preliminary data.</text>
</comment>
<organism evidence="1 2">
    <name type="scientific">Trypanosoma theileri</name>
    <dbReference type="NCBI Taxonomy" id="67003"/>
    <lineage>
        <taxon>Eukaryota</taxon>
        <taxon>Discoba</taxon>
        <taxon>Euglenozoa</taxon>
        <taxon>Kinetoplastea</taxon>
        <taxon>Metakinetoplastina</taxon>
        <taxon>Trypanosomatida</taxon>
        <taxon>Trypanosomatidae</taxon>
        <taxon>Trypanosoma</taxon>
    </lineage>
</organism>
<sequence length="127" mass="14500">MPVWSFVELSNSLLSPKTVGVSPFYSPLEERISTEPPRLRSALWDYMLCTKRAINTRIIGFCEPTLQQCVDDLVLYTKASPWGGSDADALAEVLRRRRGVVDVDSLPWEPRAGYKKWLEEQGRLQKD</sequence>
<accession>A0A1X0NSP0</accession>
<evidence type="ECO:0000313" key="2">
    <source>
        <dbReference type="Proteomes" id="UP000192257"/>
    </source>
</evidence>
<dbReference type="GeneID" id="39986581"/>
<proteinExistence type="predicted"/>
<dbReference type="AlphaFoldDB" id="A0A1X0NSP0"/>
<dbReference type="VEuPathDB" id="TriTrypDB:TM35_000201160"/>
<name>A0A1X0NSP0_9TRYP</name>
<gene>
    <name evidence="1" type="ORF">TM35_000201160</name>
</gene>
<dbReference type="EMBL" id="NBCO01000020">
    <property type="protein sequence ID" value="ORC87707.1"/>
    <property type="molecule type" value="Genomic_DNA"/>
</dbReference>
<dbReference type="Proteomes" id="UP000192257">
    <property type="component" value="Unassembled WGS sequence"/>
</dbReference>
<keyword evidence="2" id="KW-1185">Reference proteome</keyword>
<dbReference type="RefSeq" id="XP_028881773.1">
    <property type="nucleotide sequence ID" value="XM_029026801.1"/>
</dbReference>
<reference evidence="1 2" key="1">
    <citation type="submission" date="2017-03" db="EMBL/GenBank/DDBJ databases">
        <title>An alternative strategy for trypanosome survival in the mammalian bloodstream revealed through genome and transcriptome analysis of the ubiquitous bovine parasite Trypanosoma (Megatrypanum) theileri.</title>
        <authorList>
            <person name="Kelly S."/>
            <person name="Ivens A."/>
            <person name="Mott A."/>
            <person name="O'Neill E."/>
            <person name="Emms D."/>
            <person name="Macleod O."/>
            <person name="Voorheis P."/>
            <person name="Matthews J."/>
            <person name="Matthews K."/>
            <person name="Carrington M."/>
        </authorList>
    </citation>
    <scope>NUCLEOTIDE SEQUENCE [LARGE SCALE GENOMIC DNA]</scope>
    <source>
        <strain evidence="1">Edinburgh</strain>
    </source>
</reference>
<evidence type="ECO:0000313" key="1">
    <source>
        <dbReference type="EMBL" id="ORC87707.1"/>
    </source>
</evidence>